<proteinExistence type="predicted"/>
<organism evidence="1 2">
    <name type="scientific">Portunus trituberculatus</name>
    <name type="common">Swimming crab</name>
    <name type="synonym">Neptunus trituberculatus</name>
    <dbReference type="NCBI Taxonomy" id="210409"/>
    <lineage>
        <taxon>Eukaryota</taxon>
        <taxon>Metazoa</taxon>
        <taxon>Ecdysozoa</taxon>
        <taxon>Arthropoda</taxon>
        <taxon>Crustacea</taxon>
        <taxon>Multicrustacea</taxon>
        <taxon>Malacostraca</taxon>
        <taxon>Eumalacostraca</taxon>
        <taxon>Eucarida</taxon>
        <taxon>Decapoda</taxon>
        <taxon>Pleocyemata</taxon>
        <taxon>Brachyura</taxon>
        <taxon>Eubrachyura</taxon>
        <taxon>Portunoidea</taxon>
        <taxon>Portunidae</taxon>
        <taxon>Portuninae</taxon>
        <taxon>Portunus</taxon>
    </lineage>
</organism>
<protein>
    <submittedName>
        <fullName evidence="1">Uncharacterized protein</fullName>
    </submittedName>
</protein>
<dbReference type="EMBL" id="VSRR010100124">
    <property type="protein sequence ID" value="MPC94869.1"/>
    <property type="molecule type" value="Genomic_DNA"/>
</dbReference>
<evidence type="ECO:0000313" key="1">
    <source>
        <dbReference type="EMBL" id="MPC94869.1"/>
    </source>
</evidence>
<reference evidence="1 2" key="1">
    <citation type="submission" date="2019-05" db="EMBL/GenBank/DDBJ databases">
        <title>Another draft genome of Portunus trituberculatus and its Hox gene families provides insights of decapod evolution.</title>
        <authorList>
            <person name="Jeong J.-H."/>
            <person name="Song I."/>
            <person name="Kim S."/>
            <person name="Choi T."/>
            <person name="Kim D."/>
            <person name="Ryu S."/>
            <person name="Kim W."/>
        </authorList>
    </citation>
    <scope>NUCLEOTIDE SEQUENCE [LARGE SCALE GENOMIC DNA]</scope>
    <source>
        <tissue evidence="1">Muscle</tissue>
    </source>
</reference>
<keyword evidence="2" id="KW-1185">Reference proteome</keyword>
<name>A0A5B7JJ88_PORTR</name>
<dbReference type="AlphaFoldDB" id="A0A5B7JJ88"/>
<evidence type="ECO:0000313" key="2">
    <source>
        <dbReference type="Proteomes" id="UP000324222"/>
    </source>
</evidence>
<gene>
    <name evidence="1" type="ORF">E2C01_090057</name>
</gene>
<sequence length="96" mass="10992">MVSRGVAIAEQDRATLQRVYLLCGASAEPIPWLVVAATVATRGRWAYCAVPKKKKKSPFEWFHVGFCSAPWHKLLLKVRRALAECHKRRMWCRILA</sequence>
<accession>A0A5B7JJ88</accession>
<dbReference type="Proteomes" id="UP000324222">
    <property type="component" value="Unassembled WGS sequence"/>
</dbReference>
<comment type="caution">
    <text evidence="1">The sequence shown here is derived from an EMBL/GenBank/DDBJ whole genome shotgun (WGS) entry which is preliminary data.</text>
</comment>